<dbReference type="InterPro" id="IPR007667">
    <property type="entry name" value="Hypoxia_induced_domain"/>
</dbReference>
<evidence type="ECO:0000313" key="9">
    <source>
        <dbReference type="EMBL" id="PXF44221.1"/>
    </source>
</evidence>
<evidence type="ECO:0000256" key="5">
    <source>
        <dbReference type="ARBA" id="ARBA00023136"/>
    </source>
</evidence>
<dbReference type="STRING" id="448386.A0A2V3IQ53"/>
<keyword evidence="5 7" id="KW-0472">Membrane</keyword>
<keyword evidence="10" id="KW-1185">Reference proteome</keyword>
<evidence type="ECO:0000256" key="7">
    <source>
        <dbReference type="SAM" id="Phobius"/>
    </source>
</evidence>
<dbReference type="OrthoDB" id="6604018at2759"/>
<proteinExistence type="predicted"/>
<dbReference type="GO" id="GO:0031966">
    <property type="term" value="C:mitochondrial membrane"/>
    <property type="evidence" value="ECO:0007669"/>
    <property type="project" value="UniProtKB-SubCell"/>
</dbReference>
<feature type="transmembrane region" description="Helical" evidence="7">
    <location>
        <begin position="61"/>
        <end position="80"/>
    </location>
</feature>
<gene>
    <name evidence="9" type="ORF">BWQ96_06002</name>
</gene>
<keyword evidence="4" id="KW-0496">Mitochondrion</keyword>
<dbReference type="Proteomes" id="UP000247409">
    <property type="component" value="Unassembled WGS sequence"/>
</dbReference>
<sequence length="117" mass="12547">MSESPSEATTTRPRQRIRLVPREEDGPYQPPSTSSSVSSEPFIAPELPPRRDLSQFRKNPLVAGGALFTGGVLLAGLLAFHRGNQRLSQSMMRLRVIAQGATLAALAASVATPRHAS</sequence>
<evidence type="ECO:0000256" key="6">
    <source>
        <dbReference type="SAM" id="MobiDB-lite"/>
    </source>
</evidence>
<evidence type="ECO:0000256" key="1">
    <source>
        <dbReference type="ARBA" id="ARBA00004325"/>
    </source>
</evidence>
<dbReference type="PANTHER" id="PTHR12297">
    <property type="entry name" value="HYPOXIA-INDUCBILE GENE 1 HIG1 -RELATED"/>
    <property type="match status" value="1"/>
</dbReference>
<comment type="caution">
    <text evidence="9">The sequence shown here is derived from an EMBL/GenBank/DDBJ whole genome shotgun (WGS) entry which is preliminary data.</text>
</comment>
<keyword evidence="3 7" id="KW-1133">Transmembrane helix</keyword>
<organism evidence="9 10">
    <name type="scientific">Gracilariopsis chorda</name>
    <dbReference type="NCBI Taxonomy" id="448386"/>
    <lineage>
        <taxon>Eukaryota</taxon>
        <taxon>Rhodophyta</taxon>
        <taxon>Florideophyceae</taxon>
        <taxon>Rhodymeniophycidae</taxon>
        <taxon>Gracilariales</taxon>
        <taxon>Gracilariaceae</taxon>
        <taxon>Gracilariopsis</taxon>
    </lineage>
</organism>
<comment type="subcellular location">
    <subcellularLocation>
        <location evidence="1">Mitochondrion membrane</location>
    </subcellularLocation>
</comment>
<reference evidence="9 10" key="1">
    <citation type="journal article" date="2018" name="Mol. Biol. Evol.">
        <title>Analysis of the draft genome of the red seaweed Gracilariopsis chorda provides insights into genome size evolution in Rhodophyta.</title>
        <authorList>
            <person name="Lee J."/>
            <person name="Yang E.C."/>
            <person name="Graf L."/>
            <person name="Yang J.H."/>
            <person name="Qiu H."/>
            <person name="Zel Zion U."/>
            <person name="Chan C.X."/>
            <person name="Stephens T.G."/>
            <person name="Weber A.P.M."/>
            <person name="Boo G.H."/>
            <person name="Boo S.M."/>
            <person name="Kim K.M."/>
            <person name="Shin Y."/>
            <person name="Jung M."/>
            <person name="Lee S.J."/>
            <person name="Yim H.S."/>
            <person name="Lee J.H."/>
            <person name="Bhattacharya D."/>
            <person name="Yoon H.S."/>
        </authorList>
    </citation>
    <scope>NUCLEOTIDE SEQUENCE [LARGE SCALE GENOMIC DNA]</scope>
    <source>
        <strain evidence="9 10">SKKU-2015</strain>
        <tissue evidence="9">Whole body</tissue>
    </source>
</reference>
<evidence type="ECO:0000313" key="10">
    <source>
        <dbReference type="Proteomes" id="UP000247409"/>
    </source>
</evidence>
<evidence type="ECO:0000256" key="2">
    <source>
        <dbReference type="ARBA" id="ARBA00022692"/>
    </source>
</evidence>
<dbReference type="AlphaFoldDB" id="A0A2V3IQ53"/>
<evidence type="ECO:0000256" key="3">
    <source>
        <dbReference type="ARBA" id="ARBA00022989"/>
    </source>
</evidence>
<keyword evidence="2 7" id="KW-0812">Transmembrane</keyword>
<name>A0A2V3IQ53_9FLOR</name>
<evidence type="ECO:0000256" key="4">
    <source>
        <dbReference type="ARBA" id="ARBA00023128"/>
    </source>
</evidence>
<dbReference type="Pfam" id="PF04588">
    <property type="entry name" value="HIG_1_N"/>
    <property type="match status" value="1"/>
</dbReference>
<feature type="domain" description="HIG1" evidence="8">
    <location>
        <begin position="33"/>
        <end position="117"/>
    </location>
</feature>
<dbReference type="Gene3D" id="6.10.140.1320">
    <property type="match status" value="1"/>
</dbReference>
<dbReference type="InterPro" id="IPR050355">
    <property type="entry name" value="RCF1"/>
</dbReference>
<accession>A0A2V3IQ53</accession>
<dbReference type="PROSITE" id="PS51503">
    <property type="entry name" value="HIG1"/>
    <property type="match status" value="1"/>
</dbReference>
<dbReference type="PANTHER" id="PTHR12297:SF3">
    <property type="entry name" value="HIG1 DOMAIN FAMILY MEMBER 1A"/>
    <property type="match status" value="1"/>
</dbReference>
<feature type="region of interest" description="Disordered" evidence="6">
    <location>
        <begin position="1"/>
        <end position="50"/>
    </location>
</feature>
<dbReference type="EMBL" id="NBIV01000097">
    <property type="protein sequence ID" value="PXF44221.1"/>
    <property type="molecule type" value="Genomic_DNA"/>
</dbReference>
<protein>
    <submittedName>
        <fullName evidence="9">RING-H2 finger protein ATL48</fullName>
    </submittedName>
</protein>
<evidence type="ECO:0000259" key="8">
    <source>
        <dbReference type="PROSITE" id="PS51503"/>
    </source>
</evidence>
<feature type="compositionally biased region" description="Polar residues" evidence="6">
    <location>
        <begin position="1"/>
        <end position="12"/>
    </location>
</feature>